<evidence type="ECO:0000256" key="1">
    <source>
        <dbReference type="SAM" id="Phobius"/>
    </source>
</evidence>
<evidence type="ECO:0000313" key="3">
    <source>
        <dbReference type="Proteomes" id="UP001485043"/>
    </source>
</evidence>
<accession>A0AAW1SRW2</accession>
<feature type="non-terminal residue" evidence="2">
    <location>
        <position position="1"/>
    </location>
</feature>
<keyword evidence="1" id="KW-1133">Transmembrane helix</keyword>
<organism evidence="2 3">
    <name type="scientific">Apatococcus fuscideae</name>
    <dbReference type="NCBI Taxonomy" id="2026836"/>
    <lineage>
        <taxon>Eukaryota</taxon>
        <taxon>Viridiplantae</taxon>
        <taxon>Chlorophyta</taxon>
        <taxon>core chlorophytes</taxon>
        <taxon>Trebouxiophyceae</taxon>
        <taxon>Chlorellales</taxon>
        <taxon>Chlorellaceae</taxon>
        <taxon>Apatococcus</taxon>
    </lineage>
</organism>
<dbReference type="EMBL" id="JALJOV010001188">
    <property type="protein sequence ID" value="KAK9852563.1"/>
    <property type="molecule type" value="Genomic_DNA"/>
</dbReference>
<reference evidence="2 3" key="1">
    <citation type="journal article" date="2024" name="Nat. Commun.">
        <title>Phylogenomics reveals the evolutionary origins of lichenization in chlorophyte algae.</title>
        <authorList>
            <person name="Puginier C."/>
            <person name="Libourel C."/>
            <person name="Otte J."/>
            <person name="Skaloud P."/>
            <person name="Haon M."/>
            <person name="Grisel S."/>
            <person name="Petersen M."/>
            <person name="Berrin J.G."/>
            <person name="Delaux P.M."/>
            <person name="Dal Grande F."/>
            <person name="Keller J."/>
        </authorList>
    </citation>
    <scope>NUCLEOTIDE SEQUENCE [LARGE SCALE GENOMIC DNA]</scope>
    <source>
        <strain evidence="2 3">SAG 2523</strain>
    </source>
</reference>
<gene>
    <name evidence="2" type="ORF">WJX84_004275</name>
</gene>
<comment type="caution">
    <text evidence="2">The sequence shown here is derived from an EMBL/GenBank/DDBJ whole genome shotgun (WGS) entry which is preliminary data.</text>
</comment>
<dbReference type="Proteomes" id="UP001485043">
    <property type="component" value="Unassembled WGS sequence"/>
</dbReference>
<keyword evidence="1" id="KW-0812">Transmembrane</keyword>
<name>A0AAW1SRW2_9CHLO</name>
<sequence>SILVNVWFNYTTTHGRFWIVWPFALAGAIVTQIFIADSTGLDLAEAERRWEFIRVGRAKDYHGVAVHRRHLSRWEQWVEGVHHQYDPVADRQQIMQAKFNGWTDAESALKGTDGKGAFPLHVKENPGKSEAQHSVIDTFLRNGGAL</sequence>
<proteinExistence type="predicted"/>
<evidence type="ECO:0000313" key="2">
    <source>
        <dbReference type="EMBL" id="KAK9852563.1"/>
    </source>
</evidence>
<dbReference type="AlphaFoldDB" id="A0AAW1SRW2"/>
<protein>
    <submittedName>
        <fullName evidence="2">Uncharacterized protein</fullName>
    </submittedName>
</protein>
<keyword evidence="3" id="KW-1185">Reference proteome</keyword>
<feature type="transmembrane region" description="Helical" evidence="1">
    <location>
        <begin position="20"/>
        <end position="44"/>
    </location>
</feature>
<keyword evidence="1" id="KW-0472">Membrane</keyword>